<dbReference type="Pfam" id="PF12697">
    <property type="entry name" value="Abhydrolase_6"/>
    <property type="match status" value="1"/>
</dbReference>
<organism evidence="4">
    <name type="scientific">Salpingoeca rosetta (strain ATCC 50818 / BSB-021)</name>
    <dbReference type="NCBI Taxonomy" id="946362"/>
    <lineage>
        <taxon>Eukaryota</taxon>
        <taxon>Choanoflagellata</taxon>
        <taxon>Craspedida</taxon>
        <taxon>Salpingoecidae</taxon>
        <taxon>Salpingoeca</taxon>
    </lineage>
</organism>
<dbReference type="PANTHER" id="PTHR43798">
    <property type="entry name" value="MONOACYLGLYCEROL LIPASE"/>
    <property type="match status" value="1"/>
</dbReference>
<dbReference type="OrthoDB" id="8119704at2759"/>
<dbReference type="InParanoid" id="F2U0N2"/>
<dbReference type="InterPro" id="IPR029058">
    <property type="entry name" value="AB_hydrolase_fold"/>
</dbReference>
<dbReference type="GeneID" id="16078118"/>
<dbReference type="KEGG" id="sre:PTSG_01544"/>
<dbReference type="Gene3D" id="3.40.50.1820">
    <property type="entry name" value="alpha/beta hydrolase"/>
    <property type="match status" value="1"/>
</dbReference>
<reference evidence="3" key="1">
    <citation type="submission" date="2009-08" db="EMBL/GenBank/DDBJ databases">
        <title>Annotation of Salpingoeca rosetta.</title>
        <authorList>
            <consortium name="The Broad Institute Genome Sequencing Platform"/>
            <person name="Russ C."/>
            <person name="Cuomo C."/>
            <person name="Burger G."/>
            <person name="Gray M.W."/>
            <person name="Holland P.W.H."/>
            <person name="King N."/>
            <person name="Lang F.B.F."/>
            <person name="Roger A.J."/>
            <person name="Ruiz-Trillo I."/>
            <person name="Young S.K."/>
            <person name="Zeng Q."/>
            <person name="Gargeya S."/>
            <person name="Alvarado L."/>
            <person name="Berlin A."/>
            <person name="Chapman S.B."/>
            <person name="Chen Z."/>
            <person name="Freedman E."/>
            <person name="Gellesch M."/>
            <person name="Goldberg J."/>
            <person name="Griggs A."/>
            <person name="Gujja S."/>
            <person name="Heilman E."/>
            <person name="Heiman D."/>
            <person name="Howarth C."/>
            <person name="Mehta T."/>
            <person name="Neiman D."/>
            <person name="Pearson M."/>
            <person name="Roberts A."/>
            <person name="Saif S."/>
            <person name="Shea T."/>
            <person name="Shenoy N."/>
            <person name="Sisk P."/>
            <person name="Stolte C."/>
            <person name="Sykes S."/>
            <person name="White J."/>
            <person name="Yandava C."/>
            <person name="Haas B."/>
            <person name="Nusbaum C."/>
            <person name="Birren B."/>
        </authorList>
    </citation>
    <scope>NUCLEOTIDE SEQUENCE [LARGE SCALE GENOMIC DNA]</scope>
    <source>
        <strain evidence="3">ATCC 50818</strain>
    </source>
</reference>
<feature type="region of interest" description="Disordered" evidence="1">
    <location>
        <begin position="316"/>
        <end position="343"/>
    </location>
</feature>
<dbReference type="InterPro" id="IPR000073">
    <property type="entry name" value="AB_hydrolase_1"/>
</dbReference>
<protein>
    <recommendedName>
        <fullName evidence="2">AB hydrolase-1 domain-containing protein</fullName>
    </recommendedName>
</protein>
<feature type="region of interest" description="Disordered" evidence="1">
    <location>
        <begin position="406"/>
        <end position="509"/>
    </location>
</feature>
<dbReference type="Proteomes" id="UP000007799">
    <property type="component" value="Unassembled WGS sequence"/>
</dbReference>
<feature type="domain" description="AB hydrolase-1" evidence="2">
    <location>
        <begin position="29"/>
        <end position="269"/>
    </location>
</feature>
<gene>
    <name evidence="3" type="ORF">PTSG_01544</name>
</gene>
<dbReference type="EMBL" id="GL832958">
    <property type="protein sequence ID" value="EGD80960.1"/>
    <property type="molecule type" value="Genomic_DNA"/>
</dbReference>
<proteinExistence type="predicted"/>
<dbReference type="AlphaFoldDB" id="F2U0N2"/>
<dbReference type="SUPFAM" id="SSF53474">
    <property type="entry name" value="alpha/beta-Hydrolases"/>
    <property type="match status" value="1"/>
</dbReference>
<feature type="compositionally biased region" description="Low complexity" evidence="1">
    <location>
        <begin position="447"/>
        <end position="458"/>
    </location>
</feature>
<dbReference type="PANTHER" id="PTHR43798:SF33">
    <property type="entry name" value="HYDROLASE, PUTATIVE (AFU_ORTHOLOGUE AFUA_2G14860)-RELATED"/>
    <property type="match status" value="1"/>
</dbReference>
<dbReference type="GO" id="GO:0016020">
    <property type="term" value="C:membrane"/>
    <property type="evidence" value="ECO:0007669"/>
    <property type="project" value="TreeGrafter"/>
</dbReference>
<evidence type="ECO:0000256" key="1">
    <source>
        <dbReference type="SAM" id="MobiDB-lite"/>
    </source>
</evidence>
<feature type="compositionally biased region" description="Basic and acidic residues" evidence="1">
    <location>
        <begin position="481"/>
        <end position="492"/>
    </location>
</feature>
<sequence>MEGHVTVKDVGVLGTRVRCYISPGAGPEVVLLHDAFSKSLQFRAQLNGNLGRQLRLIAIDLPGHGASQPPADVHRYYTVTGMAKIVGGCLEELGVRSAYVVGSGLGARVGLKLNGAIKVESIMMVGTAPLRKNAWQSSGELLARAPAVAKMADTVNLTAEDVHELLRHFVSPEELKQDAFAWVSHAIKHTDARHRNVVRHELQLDTFDELKSLSELSSRAKLGLVVGAHDHLVSYDYISSLRLPNLWRQCVQVVPGAFHFVGASRPHAFDALIRDLIKDTRGSITPIQRKVDPATAETPAGKSGALVPPAARFEPPVVEGESQAKPASAANTPMAKNPYARGKVPGGTMPHPSMRFEIGADEQPYAKEPVVHNPEMAANPHARGRIKGGVMPHPGARFEVTATTLAGERNGQNEVARKNPYARGRVPAGKMPHPSSRFEGQPEDDTNGAANNTSANATPSKVQNPYARGRIPGGEMPHPGARFEGHWIDRPSSRARQPPGGHTHSNIFG</sequence>
<evidence type="ECO:0000259" key="2">
    <source>
        <dbReference type="Pfam" id="PF12697"/>
    </source>
</evidence>
<dbReference type="RefSeq" id="XP_004997521.1">
    <property type="nucleotide sequence ID" value="XM_004997464.1"/>
</dbReference>
<accession>F2U0N2</accession>
<keyword evidence="4" id="KW-1185">Reference proteome</keyword>
<dbReference type="InterPro" id="IPR050266">
    <property type="entry name" value="AB_hydrolase_sf"/>
</dbReference>
<evidence type="ECO:0000313" key="4">
    <source>
        <dbReference type="Proteomes" id="UP000007799"/>
    </source>
</evidence>
<name>F2U0N2_SALR5</name>
<evidence type="ECO:0000313" key="3">
    <source>
        <dbReference type="EMBL" id="EGD80960.1"/>
    </source>
</evidence>
<dbReference type="eggNOG" id="ENOG502SG5G">
    <property type="taxonomic scope" value="Eukaryota"/>
</dbReference>
<dbReference type="STRING" id="946362.F2U0N2"/>